<dbReference type="OrthoDB" id="4023057at2"/>
<accession>A0A2R4TFT9</accession>
<sequence>MSLDDTGRRAPATAQNALWSWTRDVPRARRRPISSAVSSAVKDSTAVPIAAGHTPGPGVGGDADTSLPVPPASGGQRSCSSSTPTAPQVRGDALRMLACVRVATARQMAQVITAEDADGRSYVRRAMRKLAEQGLAETNGKQGKELIWNLTRAGLRAVADGNELPARPRVGTGAKAVRAGFGPHALAVTETILAVGGRHYLTDWQVEVNHAIKETGLTFNTDAVLNVPGKAAEVGLYEIDNGTMSRAKLAREVWDYERYAGHRVWEGARGTIGGTFPFWSRYRYTRSSRFPPLHVVLAGKEEHLLQRRLEALAAAVDGIAVSVFATTLPALQRREGWVRLGTDHPDRRRERYPEPVGR</sequence>
<evidence type="ECO:0000256" key="1">
    <source>
        <dbReference type="SAM" id="MobiDB-lite"/>
    </source>
</evidence>
<dbReference type="InterPro" id="IPR025855">
    <property type="entry name" value="Replic_Relax"/>
</dbReference>
<feature type="region of interest" description="Disordered" evidence="1">
    <location>
        <begin position="28"/>
        <end position="88"/>
    </location>
</feature>
<gene>
    <name evidence="2" type="ORF">SLUN_38890</name>
</gene>
<dbReference type="EMBL" id="CP026306">
    <property type="protein sequence ID" value="AVZ77998.1"/>
    <property type="molecule type" value="Genomic_DNA"/>
</dbReference>
<geneLocation type="plasmid" evidence="3">
    <name>pslun2</name>
</geneLocation>
<evidence type="ECO:0008006" key="4">
    <source>
        <dbReference type="Google" id="ProtNLM"/>
    </source>
</evidence>
<evidence type="ECO:0000313" key="2">
    <source>
        <dbReference type="EMBL" id="AVZ77998.1"/>
    </source>
</evidence>
<dbReference type="GeneID" id="55661201"/>
<dbReference type="AlphaFoldDB" id="A0A2R4TFT9"/>
<dbReference type="Proteomes" id="UP000244201">
    <property type="component" value="Plasmid pSLUN2"/>
</dbReference>
<name>A0A2R4TFT9_9ACTN</name>
<organism evidence="2 3">
    <name type="scientific">Streptomyces lunaelactis</name>
    <dbReference type="NCBI Taxonomy" id="1535768"/>
    <lineage>
        <taxon>Bacteria</taxon>
        <taxon>Bacillati</taxon>
        <taxon>Actinomycetota</taxon>
        <taxon>Actinomycetes</taxon>
        <taxon>Kitasatosporales</taxon>
        <taxon>Streptomycetaceae</taxon>
        <taxon>Streptomyces</taxon>
    </lineage>
</organism>
<proteinExistence type="predicted"/>
<feature type="compositionally biased region" description="Polar residues" evidence="1">
    <location>
        <begin position="75"/>
        <end position="86"/>
    </location>
</feature>
<dbReference type="KEGG" id="slk:SLUN_38890"/>
<dbReference type="Pfam" id="PF13814">
    <property type="entry name" value="Replic_Relax"/>
    <property type="match status" value="1"/>
</dbReference>
<keyword evidence="3" id="KW-1185">Reference proteome</keyword>
<dbReference type="RefSeq" id="WP_108155287.1">
    <property type="nucleotide sequence ID" value="NZ_CP026306.1"/>
</dbReference>
<keyword evidence="2" id="KW-0614">Plasmid</keyword>
<evidence type="ECO:0000313" key="3">
    <source>
        <dbReference type="Proteomes" id="UP000244201"/>
    </source>
</evidence>
<protein>
    <recommendedName>
        <fullName evidence="4">Replication-relaxation</fullName>
    </recommendedName>
</protein>
<reference evidence="2 3" key="1">
    <citation type="submission" date="2018-01" db="EMBL/GenBank/DDBJ databases">
        <title>Complete genome sequence of Streptomyces lunaelactis MM109T, a Ferroverdin A producer isolated from cave moonmilk deposits.</title>
        <authorList>
            <person name="Naome A."/>
            <person name="Martinet L."/>
            <person name="Maciejewska M."/>
            <person name="Anderssen S."/>
            <person name="Adam D."/>
            <person name="Tenconi E."/>
            <person name="Deflandre B."/>
            <person name="Arguelles-Arias A."/>
            <person name="Calusinska M."/>
            <person name="Copieters W."/>
            <person name="Karim L."/>
            <person name="Hanikenne M."/>
            <person name="Baurain D."/>
            <person name="van Wezel G."/>
            <person name="Smargiasso N."/>
            <person name="de Pauw E."/>
            <person name="Delfosse P."/>
            <person name="Rigali S."/>
        </authorList>
    </citation>
    <scope>NUCLEOTIDE SEQUENCE [LARGE SCALE GENOMIC DNA]</scope>
    <source>
        <strain evidence="2 3">MM109</strain>
        <plasmid evidence="3">Plasmid pslun2</plasmid>
    </source>
</reference>